<dbReference type="PATRIC" id="fig|328812.4.peg.2360"/>
<dbReference type="Pfam" id="PF00005">
    <property type="entry name" value="ABC_tran"/>
    <property type="match status" value="1"/>
</dbReference>
<gene>
    <name evidence="4" type="ORF">ACM15_09020</name>
</gene>
<sequence length="229" mass="26079">MLTIRNLQVEYKKEFPVLKGIDLSMESGKIHGLVGLNGAGKTTLLNTLYSFIRPSAGSVSYNDRSLKRLDIAYLEAENYFYPYMTGREYLDLFPAGKNGFKTDSWQQLFHIPLDDITENYSTGMRKKLALLAVLKLDKPIVVLDEPFNGLDLESAHILTLILQQLRKGGKTVLVTSHVFETLTSCCDYIHHIDHGAIDHSYSKDQFEMLQKRLYSTIEDQASDQIKRLI</sequence>
<dbReference type="InterPro" id="IPR027417">
    <property type="entry name" value="P-loop_NTPase"/>
</dbReference>
<dbReference type="Gene3D" id="3.40.50.300">
    <property type="entry name" value="P-loop containing nucleotide triphosphate hydrolases"/>
    <property type="match status" value="1"/>
</dbReference>
<dbReference type="GO" id="GO:0005524">
    <property type="term" value="F:ATP binding"/>
    <property type="evidence" value="ECO:0007669"/>
    <property type="project" value="UniProtKB-KW"/>
</dbReference>
<keyword evidence="1" id="KW-0813">Transport</keyword>
<evidence type="ECO:0000313" key="5">
    <source>
        <dbReference type="Proteomes" id="UP000036166"/>
    </source>
</evidence>
<evidence type="ECO:0000256" key="3">
    <source>
        <dbReference type="ARBA" id="ARBA00022840"/>
    </source>
</evidence>
<dbReference type="RefSeq" id="WP_048315163.1">
    <property type="nucleotide sequence ID" value="NZ_AP031410.1"/>
</dbReference>
<evidence type="ECO:0000313" key="4">
    <source>
        <dbReference type="EMBL" id="KMM34036.1"/>
    </source>
</evidence>
<protein>
    <submittedName>
        <fullName evidence="4">Uncharacterized protein</fullName>
    </submittedName>
</protein>
<dbReference type="AlphaFoldDB" id="A0A0J6CCN7"/>
<evidence type="ECO:0000256" key="1">
    <source>
        <dbReference type="ARBA" id="ARBA00022448"/>
    </source>
</evidence>
<reference evidence="4 5" key="1">
    <citation type="submission" date="2015-06" db="EMBL/GenBank/DDBJ databases">
        <title>Draft Genome Sequence of Parabacteroides goldsteinii with Putative Novel Metallo-Beta-Lactamases Isolated from a Blood Culture from a Human Patient.</title>
        <authorList>
            <person name="Krogh T.J."/>
            <person name="Agergaard C.N."/>
            <person name="Moller-Jensen J."/>
            <person name="Justesen U.S."/>
        </authorList>
    </citation>
    <scope>NUCLEOTIDE SEQUENCE [LARGE SCALE GENOMIC DNA]</scope>
    <source>
        <strain evidence="4 5">910340</strain>
    </source>
</reference>
<dbReference type="Proteomes" id="UP000036166">
    <property type="component" value="Unassembled WGS sequence"/>
</dbReference>
<dbReference type="CDD" id="cd03230">
    <property type="entry name" value="ABC_DR_subfamily_A"/>
    <property type="match status" value="1"/>
</dbReference>
<accession>A0A0J6CCN7</accession>
<dbReference type="InterPro" id="IPR051782">
    <property type="entry name" value="ABC_Transporter_VariousFunc"/>
</dbReference>
<dbReference type="EMBL" id="LFJV01000024">
    <property type="protein sequence ID" value="KMM34036.1"/>
    <property type="molecule type" value="Genomic_DNA"/>
</dbReference>
<dbReference type="SUPFAM" id="SSF52540">
    <property type="entry name" value="P-loop containing nucleoside triphosphate hydrolases"/>
    <property type="match status" value="1"/>
</dbReference>
<keyword evidence="3" id="KW-0067">ATP-binding</keyword>
<dbReference type="PANTHER" id="PTHR42939:SF1">
    <property type="entry name" value="ABC TRANSPORTER ATP-BINDING PROTEIN ALBC-RELATED"/>
    <property type="match status" value="1"/>
</dbReference>
<comment type="caution">
    <text evidence="4">The sequence shown here is derived from an EMBL/GenBank/DDBJ whole genome shotgun (WGS) entry which is preliminary data.</text>
</comment>
<dbReference type="PROSITE" id="PS50893">
    <property type="entry name" value="ABC_TRANSPORTER_2"/>
    <property type="match status" value="1"/>
</dbReference>
<proteinExistence type="predicted"/>
<dbReference type="InterPro" id="IPR003593">
    <property type="entry name" value="AAA+_ATPase"/>
</dbReference>
<dbReference type="GO" id="GO:0016887">
    <property type="term" value="F:ATP hydrolysis activity"/>
    <property type="evidence" value="ECO:0007669"/>
    <property type="project" value="InterPro"/>
</dbReference>
<name>A0A0J6CCN7_9BACT</name>
<organism evidence="4 5">
    <name type="scientific">Parabacteroides goldsteinii</name>
    <dbReference type="NCBI Taxonomy" id="328812"/>
    <lineage>
        <taxon>Bacteria</taxon>
        <taxon>Pseudomonadati</taxon>
        <taxon>Bacteroidota</taxon>
        <taxon>Bacteroidia</taxon>
        <taxon>Bacteroidales</taxon>
        <taxon>Tannerellaceae</taxon>
        <taxon>Parabacteroides</taxon>
    </lineage>
</organism>
<evidence type="ECO:0000256" key="2">
    <source>
        <dbReference type="ARBA" id="ARBA00022741"/>
    </source>
</evidence>
<dbReference type="SMART" id="SM00382">
    <property type="entry name" value="AAA"/>
    <property type="match status" value="1"/>
</dbReference>
<dbReference type="PANTHER" id="PTHR42939">
    <property type="entry name" value="ABC TRANSPORTER ATP-BINDING PROTEIN ALBC-RELATED"/>
    <property type="match status" value="1"/>
</dbReference>
<keyword evidence="2" id="KW-0547">Nucleotide-binding</keyword>
<dbReference type="InterPro" id="IPR003439">
    <property type="entry name" value="ABC_transporter-like_ATP-bd"/>
</dbReference>